<organism evidence="1 2">
    <name type="scientific">Polyangium fumosum</name>
    <dbReference type="NCBI Taxonomy" id="889272"/>
    <lineage>
        <taxon>Bacteria</taxon>
        <taxon>Pseudomonadati</taxon>
        <taxon>Myxococcota</taxon>
        <taxon>Polyangia</taxon>
        <taxon>Polyangiales</taxon>
        <taxon>Polyangiaceae</taxon>
        <taxon>Polyangium</taxon>
    </lineage>
</organism>
<dbReference type="RefSeq" id="WP_136931244.1">
    <property type="nucleotide sequence ID" value="NZ_SSMQ01000024.1"/>
</dbReference>
<gene>
    <name evidence="1" type="ORF">E8A74_23220</name>
</gene>
<evidence type="ECO:0000313" key="1">
    <source>
        <dbReference type="EMBL" id="TKD04519.1"/>
    </source>
</evidence>
<dbReference type="EMBL" id="SSMQ01000024">
    <property type="protein sequence ID" value="TKD04519.1"/>
    <property type="molecule type" value="Genomic_DNA"/>
</dbReference>
<keyword evidence="2" id="KW-1185">Reference proteome</keyword>
<dbReference type="AlphaFoldDB" id="A0A4V6WQQ8"/>
<dbReference type="Proteomes" id="UP000309215">
    <property type="component" value="Unassembled WGS sequence"/>
</dbReference>
<name>A0A4V6WQQ8_9BACT</name>
<evidence type="ECO:0000313" key="2">
    <source>
        <dbReference type="Proteomes" id="UP000309215"/>
    </source>
</evidence>
<accession>A0A4V6WQQ8</accession>
<comment type="caution">
    <text evidence="1">The sequence shown here is derived from an EMBL/GenBank/DDBJ whole genome shotgun (WGS) entry which is preliminary data.</text>
</comment>
<protein>
    <submittedName>
        <fullName evidence="1">Uncharacterized protein</fullName>
    </submittedName>
</protein>
<proteinExistence type="predicted"/>
<sequence length="173" mass="18111">MQTYNLAKLRADQPNLWPPLVLPACLLACEAAPGTTSSFELAYFAPGAQDPKVERFSLVHAADVSASDVEVLRAAGHEDVLHVAAAGVITAILRVRDDLRVARVSKRGPWLDLHLQRLDGRADGVLVVFGTQGADPDGVLADVVKHVHGAPGGRKIAGAVAFGGGKAAIRVLS</sequence>
<dbReference type="OrthoDB" id="9835504at2"/>
<reference evidence="1 2" key="1">
    <citation type="submission" date="2019-04" db="EMBL/GenBank/DDBJ databases">
        <authorList>
            <person name="Li Y."/>
            <person name="Wang J."/>
        </authorList>
    </citation>
    <scope>NUCLEOTIDE SEQUENCE [LARGE SCALE GENOMIC DNA]</scope>
    <source>
        <strain evidence="1 2">DSM 14668</strain>
    </source>
</reference>